<dbReference type="GO" id="GO:0140664">
    <property type="term" value="F:ATP-dependent DNA damage sensor activity"/>
    <property type="evidence" value="ECO:0007669"/>
    <property type="project" value="InterPro"/>
</dbReference>
<dbReference type="GO" id="GO:0072344">
    <property type="term" value="P:rescue of stalled ribosome"/>
    <property type="evidence" value="ECO:0007669"/>
    <property type="project" value="UniProtKB-UniRule"/>
</dbReference>
<feature type="domain" description="Smr" evidence="9">
    <location>
        <begin position="712"/>
        <end position="787"/>
    </location>
</feature>
<organism evidence="10 11">
    <name type="scientific">Candidatus Kapaibacterium thiocyanatum</name>
    <dbReference type="NCBI Taxonomy" id="1895771"/>
    <lineage>
        <taxon>Bacteria</taxon>
        <taxon>Pseudomonadati</taxon>
        <taxon>Candidatus Kapaibacteriota</taxon>
        <taxon>Candidatus Kapaibacteriia</taxon>
        <taxon>Candidatus Kapaibacteriales</taxon>
        <taxon>Candidatus Kapaibacteriaceae</taxon>
        <taxon>Candidatus Kapaibacterium</taxon>
    </lineage>
</organism>
<sequence length="787" mass="87515">MNVVNVSDSALLDVALDELEFPKVLAHVARNCTTEMGAMRTFSLRPATNAETLRTDLRRVQEMVDAIASGETVPYDRLTDIRPLMQKARIEGNFLTAPDLLHVAEAMQTSRNLKRYFGERQDRSPALHEFVETLIDNRVLEKHITDAIDETGAVRDNASRELLSIRREIQELSARLRTRLQKILRKFGEEELLQDEFVTQRDGRFVLPLRVENKRAVPGIIHGVSQTGSTVFLEPAETFEMNNDLSLLHNQELREIARILMTLTAEVGAVAHELDAAADVLTDLDVILARARYALDMGGIRPEIGDDDVIELHQVHHPVLRQQAILGKQPVIPLSVSFDTATRGYLISGPNAGGKTVAMKTIGLSVAMALAGIFPLGMCRTNIRRIFTAIGDHQSIDSNLSTFSSQIIRIRDILSFTGPDALILIDEICAGTDPAEGGALAAGVLDSLVERQACFVVTTHQSSLKQYALTRPAIRNASLAFDEKQLQPTFHFLSNVPGNSYAFVLAQNVGLPDVVLTRARGYLGDRHDELEQSIAAMQRFRAEAEEQKMKAAEEAMKAERLRRDLDERLQQVKKKRSELVDEAREEARDILRKAQSLVENTIREVREQQRSVSETKKDFERQREEIVRPREEPAETQAHAQGDVKIGSAVMVDGTSSAGTVIEIDAKASTALVEVNGIKFRFPLAQLRPTNQKAVVQRDSGVFMKFDSRTSCDMRGMRADEGLKVLEQFISDAIMGNISSATIIHGKGTGALRKVVQEYLHEHPQIKSYRLGNLNEGGDGVTIVEFQ</sequence>
<dbReference type="SUPFAM" id="SSF48334">
    <property type="entry name" value="DNA repair protein MutS, domain III"/>
    <property type="match status" value="1"/>
</dbReference>
<dbReference type="Pfam" id="PF00488">
    <property type="entry name" value="MutS_V"/>
    <property type="match status" value="1"/>
</dbReference>
<dbReference type="SMART" id="SM00533">
    <property type="entry name" value="MUTSd"/>
    <property type="match status" value="1"/>
</dbReference>
<evidence type="ECO:0000256" key="6">
    <source>
        <dbReference type="ARBA" id="ARBA00023125"/>
    </source>
</evidence>
<dbReference type="GO" id="GO:0006298">
    <property type="term" value="P:mismatch repair"/>
    <property type="evidence" value="ECO:0007669"/>
    <property type="project" value="InterPro"/>
</dbReference>
<comment type="function">
    <text evidence="7">Acts as a ribosome collision sensor, splitting the ribosome into its 2 subunits. Detects stalled/collided 70S ribosomes which it binds and splits by an ATP-hydrolysis driven conformational change. Acts upstream of the ribosome quality control system (RQC), a ribosome-associated complex that mediates the extraction of incompletely synthesized nascent chains from stalled ribosomes and their subsequent degradation. Probably generates substrates for RQC.</text>
</comment>
<evidence type="ECO:0000259" key="9">
    <source>
        <dbReference type="PROSITE" id="PS50828"/>
    </source>
</evidence>
<dbReference type="SUPFAM" id="SSF52540">
    <property type="entry name" value="P-loop containing nucleoside triphosphate hydrolases"/>
    <property type="match status" value="1"/>
</dbReference>
<gene>
    <name evidence="7" type="primary">mutS2</name>
    <name evidence="7" type="synonym">rqcU</name>
    <name evidence="10" type="ORF">BGO89_03005</name>
</gene>
<comment type="caution">
    <text evidence="10">The sequence shown here is derived from an EMBL/GenBank/DDBJ whole genome shotgun (WGS) entry which is preliminary data.</text>
</comment>
<dbReference type="PANTHER" id="PTHR48466:SF2">
    <property type="entry name" value="OS10G0509000 PROTEIN"/>
    <property type="match status" value="1"/>
</dbReference>
<evidence type="ECO:0000256" key="2">
    <source>
        <dbReference type="ARBA" id="ARBA00022741"/>
    </source>
</evidence>
<feature type="compositionally biased region" description="Basic and acidic residues" evidence="8">
    <location>
        <begin position="609"/>
        <end position="633"/>
    </location>
</feature>
<dbReference type="Gene3D" id="3.40.50.300">
    <property type="entry name" value="P-loop containing nucleotide triphosphate hydrolases"/>
    <property type="match status" value="1"/>
</dbReference>
<name>A0A1M3L2E5_9BACT</name>
<evidence type="ECO:0000256" key="1">
    <source>
        <dbReference type="ARBA" id="ARBA00022730"/>
    </source>
</evidence>
<evidence type="ECO:0000256" key="5">
    <source>
        <dbReference type="ARBA" id="ARBA00022884"/>
    </source>
</evidence>
<evidence type="ECO:0000256" key="3">
    <source>
        <dbReference type="ARBA" id="ARBA00022801"/>
    </source>
</evidence>
<dbReference type="Proteomes" id="UP000184233">
    <property type="component" value="Unassembled WGS sequence"/>
</dbReference>
<dbReference type="GO" id="GO:0030983">
    <property type="term" value="F:mismatched DNA binding"/>
    <property type="evidence" value="ECO:0007669"/>
    <property type="project" value="InterPro"/>
</dbReference>
<dbReference type="EC" id="3.1.-.-" evidence="7"/>
<dbReference type="GO" id="GO:0043023">
    <property type="term" value="F:ribosomal large subunit binding"/>
    <property type="evidence" value="ECO:0007669"/>
    <property type="project" value="UniProtKB-UniRule"/>
</dbReference>
<keyword evidence="1 7" id="KW-0699">rRNA-binding</keyword>
<comment type="function">
    <text evidence="7">Endonuclease that is involved in the suppression of homologous recombination and thus may have a key role in the control of bacterial genetic diversity.</text>
</comment>
<dbReference type="PANTHER" id="PTHR48466">
    <property type="entry name" value="OS10G0509000 PROTEIN-RELATED"/>
    <property type="match status" value="1"/>
</dbReference>
<dbReference type="Pfam" id="PF01713">
    <property type="entry name" value="Smr"/>
    <property type="match status" value="1"/>
</dbReference>
<keyword evidence="3 7" id="KW-0378">Hydrolase</keyword>
<dbReference type="STRING" id="1895771.BGO89_03005"/>
<dbReference type="InterPro" id="IPR002625">
    <property type="entry name" value="Smr_dom"/>
</dbReference>
<dbReference type="HAMAP" id="MF_00092">
    <property type="entry name" value="MutS2"/>
    <property type="match status" value="1"/>
</dbReference>
<evidence type="ECO:0000313" key="10">
    <source>
        <dbReference type="EMBL" id="OJX59399.1"/>
    </source>
</evidence>
<reference evidence="10 11" key="1">
    <citation type="submission" date="2016-09" db="EMBL/GenBank/DDBJ databases">
        <title>Genome-resolved meta-omics ties microbial dynamics to process performance in biotechnology for thiocyanate degradation.</title>
        <authorList>
            <person name="Kantor R.S."/>
            <person name="Huddy R.J."/>
            <person name="Iyer R."/>
            <person name="Thomas B.C."/>
            <person name="Brown C.T."/>
            <person name="Anantharaman K."/>
            <person name="Tringe S."/>
            <person name="Hettich R.L."/>
            <person name="Harrison S.T."/>
            <person name="Banfield J.F."/>
        </authorList>
    </citation>
    <scope>NUCLEOTIDE SEQUENCE [LARGE SCALE GENOMIC DNA]</scope>
    <source>
        <strain evidence="10">59-99</strain>
    </source>
</reference>
<keyword evidence="2 7" id="KW-0547">Nucleotide-binding</keyword>
<evidence type="ECO:0000256" key="7">
    <source>
        <dbReference type="HAMAP-Rule" id="MF_00092"/>
    </source>
</evidence>
<feature type="region of interest" description="Disordered" evidence="8">
    <location>
        <begin position="609"/>
        <end position="639"/>
    </location>
</feature>
<evidence type="ECO:0000313" key="11">
    <source>
        <dbReference type="Proteomes" id="UP000184233"/>
    </source>
</evidence>
<evidence type="ECO:0000256" key="8">
    <source>
        <dbReference type="SAM" id="MobiDB-lite"/>
    </source>
</evidence>
<dbReference type="GO" id="GO:0019843">
    <property type="term" value="F:rRNA binding"/>
    <property type="evidence" value="ECO:0007669"/>
    <property type="project" value="UniProtKB-UniRule"/>
</dbReference>
<dbReference type="AlphaFoldDB" id="A0A1M3L2E5"/>
<dbReference type="Gene3D" id="3.30.1370.110">
    <property type="match status" value="1"/>
</dbReference>
<keyword evidence="5 7" id="KW-0694">RNA-binding</keyword>
<dbReference type="PROSITE" id="PS50828">
    <property type="entry name" value="SMR"/>
    <property type="match status" value="1"/>
</dbReference>
<dbReference type="EMBL" id="MKVH01000013">
    <property type="protein sequence ID" value="OJX59399.1"/>
    <property type="molecule type" value="Genomic_DNA"/>
</dbReference>
<evidence type="ECO:0000256" key="4">
    <source>
        <dbReference type="ARBA" id="ARBA00022840"/>
    </source>
</evidence>
<keyword evidence="4 7" id="KW-0067">ATP-binding</keyword>
<dbReference type="InterPro" id="IPR027417">
    <property type="entry name" value="P-loop_NTPase"/>
</dbReference>
<proteinExistence type="inferred from homology"/>
<dbReference type="CDD" id="cd06503">
    <property type="entry name" value="ATP-synt_Fo_b"/>
    <property type="match status" value="1"/>
</dbReference>
<dbReference type="Gene3D" id="1.10.1420.10">
    <property type="match status" value="2"/>
</dbReference>
<keyword evidence="7" id="KW-0255">Endonuclease</keyword>
<dbReference type="InterPro" id="IPR036187">
    <property type="entry name" value="DNA_mismatch_repair_MutS_sf"/>
</dbReference>
<dbReference type="PROSITE" id="PS00486">
    <property type="entry name" value="DNA_MISMATCH_REPAIR_2"/>
    <property type="match status" value="1"/>
</dbReference>
<dbReference type="GO" id="GO:0016887">
    <property type="term" value="F:ATP hydrolysis activity"/>
    <property type="evidence" value="ECO:0007669"/>
    <property type="project" value="InterPro"/>
</dbReference>
<dbReference type="GO" id="GO:0045910">
    <property type="term" value="P:negative regulation of DNA recombination"/>
    <property type="evidence" value="ECO:0007669"/>
    <property type="project" value="InterPro"/>
</dbReference>
<protein>
    <recommendedName>
        <fullName evidence="7">Endonuclease MutS2</fullName>
        <ecNumber evidence="7">3.1.-.-</ecNumber>
    </recommendedName>
    <alternativeName>
        <fullName evidence="7">Ribosome-associated protein quality control-upstream factor</fullName>
        <shortName evidence="7">RQC-upstream factor</shortName>
        <shortName evidence="7">RqcU</shortName>
        <ecNumber evidence="7">3.6.4.-</ecNumber>
    </alternativeName>
</protein>
<dbReference type="NCBIfam" id="TIGR01069">
    <property type="entry name" value="mutS2"/>
    <property type="match status" value="1"/>
</dbReference>
<dbReference type="InterPro" id="IPR007696">
    <property type="entry name" value="DNA_mismatch_repair_MutS_core"/>
</dbReference>
<dbReference type="SUPFAM" id="SSF160443">
    <property type="entry name" value="SMR domain-like"/>
    <property type="match status" value="1"/>
</dbReference>
<dbReference type="InterPro" id="IPR005747">
    <property type="entry name" value="MutS2"/>
</dbReference>
<dbReference type="PIRSF" id="PIRSF005814">
    <property type="entry name" value="MutS_YshD"/>
    <property type="match status" value="1"/>
</dbReference>
<dbReference type="InterPro" id="IPR045076">
    <property type="entry name" value="MutS"/>
</dbReference>
<dbReference type="EC" id="3.6.4.-" evidence="7"/>
<accession>A0A1M3L2E5</accession>
<comment type="subunit">
    <text evidence="7">Homodimer. Binds to stalled ribosomes, contacting rRNA.</text>
</comment>
<dbReference type="InterPro" id="IPR000432">
    <property type="entry name" value="DNA_mismatch_repair_MutS_C"/>
</dbReference>
<dbReference type="GO" id="GO:0004519">
    <property type="term" value="F:endonuclease activity"/>
    <property type="evidence" value="ECO:0007669"/>
    <property type="project" value="UniProtKB-UniRule"/>
</dbReference>
<feature type="binding site" evidence="7">
    <location>
        <begin position="349"/>
        <end position="356"/>
    </location>
    <ligand>
        <name>ATP</name>
        <dbReference type="ChEBI" id="CHEBI:30616"/>
    </ligand>
</feature>
<dbReference type="GO" id="GO:0005524">
    <property type="term" value="F:ATP binding"/>
    <property type="evidence" value="ECO:0007669"/>
    <property type="project" value="UniProtKB-UniRule"/>
</dbReference>
<dbReference type="SMART" id="SM00534">
    <property type="entry name" value="MUTSac"/>
    <property type="match status" value="1"/>
</dbReference>
<dbReference type="InterPro" id="IPR036063">
    <property type="entry name" value="Smr_dom_sf"/>
</dbReference>
<dbReference type="SMART" id="SM00463">
    <property type="entry name" value="SMR"/>
    <property type="match status" value="1"/>
</dbReference>
<keyword evidence="6 7" id="KW-0238">DNA-binding</keyword>
<comment type="similarity">
    <text evidence="7">Belongs to the DNA mismatch repair MutS family. MutS2 subfamily.</text>
</comment>
<keyword evidence="7" id="KW-0540">Nuclease</keyword>